<evidence type="ECO:0000313" key="2">
    <source>
        <dbReference type="EMBL" id="KAJ7304727.1"/>
    </source>
</evidence>
<organism evidence="2 3">
    <name type="scientific">Mycena albidolilacea</name>
    <dbReference type="NCBI Taxonomy" id="1033008"/>
    <lineage>
        <taxon>Eukaryota</taxon>
        <taxon>Fungi</taxon>
        <taxon>Dikarya</taxon>
        <taxon>Basidiomycota</taxon>
        <taxon>Agaricomycotina</taxon>
        <taxon>Agaricomycetes</taxon>
        <taxon>Agaricomycetidae</taxon>
        <taxon>Agaricales</taxon>
        <taxon>Marasmiineae</taxon>
        <taxon>Mycenaceae</taxon>
        <taxon>Mycena</taxon>
    </lineage>
</organism>
<reference evidence="2" key="1">
    <citation type="submission" date="2023-03" db="EMBL/GenBank/DDBJ databases">
        <title>Massive genome expansion in bonnet fungi (Mycena s.s.) driven by repeated elements and novel gene families across ecological guilds.</title>
        <authorList>
            <consortium name="Lawrence Berkeley National Laboratory"/>
            <person name="Harder C.B."/>
            <person name="Miyauchi S."/>
            <person name="Viragh M."/>
            <person name="Kuo A."/>
            <person name="Thoen E."/>
            <person name="Andreopoulos B."/>
            <person name="Lu D."/>
            <person name="Skrede I."/>
            <person name="Drula E."/>
            <person name="Henrissat B."/>
            <person name="Morin E."/>
            <person name="Kohler A."/>
            <person name="Barry K."/>
            <person name="LaButti K."/>
            <person name="Morin E."/>
            <person name="Salamov A."/>
            <person name="Lipzen A."/>
            <person name="Mereny Z."/>
            <person name="Hegedus B."/>
            <person name="Baldrian P."/>
            <person name="Stursova M."/>
            <person name="Weitz H."/>
            <person name="Taylor A."/>
            <person name="Grigoriev I.V."/>
            <person name="Nagy L.G."/>
            <person name="Martin F."/>
            <person name="Kauserud H."/>
        </authorList>
    </citation>
    <scope>NUCLEOTIDE SEQUENCE</scope>
    <source>
        <strain evidence="2">CBHHK002</strain>
    </source>
</reference>
<feature type="compositionally biased region" description="Low complexity" evidence="1">
    <location>
        <begin position="140"/>
        <end position="151"/>
    </location>
</feature>
<feature type="compositionally biased region" description="Low complexity" evidence="1">
    <location>
        <begin position="123"/>
        <end position="133"/>
    </location>
</feature>
<gene>
    <name evidence="2" type="ORF">DFH08DRAFT_902990</name>
</gene>
<feature type="region of interest" description="Disordered" evidence="1">
    <location>
        <begin position="107"/>
        <end position="165"/>
    </location>
</feature>
<name>A0AAD6Z278_9AGAR</name>
<accession>A0AAD6Z278</accession>
<sequence>MSVAGAVSSTSTRSTRFRFWPGIHPPAIFCSRLRARERCTRSLPSARIRAAFIRIAFVSRKRVSSARSANSRLSRSSLTAFSAAVSTLKNDVILGLVQPDFCGATSTTAGRDGDRSLLESERGSTSLLSTSSRPGIPLATDSISESVSSSSSEHDTSISPGMSSL</sequence>
<dbReference type="Proteomes" id="UP001218218">
    <property type="component" value="Unassembled WGS sequence"/>
</dbReference>
<protein>
    <submittedName>
        <fullName evidence="2">Uncharacterized protein</fullName>
    </submittedName>
</protein>
<feature type="compositionally biased region" description="Basic and acidic residues" evidence="1">
    <location>
        <begin position="111"/>
        <end position="122"/>
    </location>
</feature>
<evidence type="ECO:0000313" key="3">
    <source>
        <dbReference type="Proteomes" id="UP001218218"/>
    </source>
</evidence>
<keyword evidence="3" id="KW-1185">Reference proteome</keyword>
<evidence type="ECO:0000256" key="1">
    <source>
        <dbReference type="SAM" id="MobiDB-lite"/>
    </source>
</evidence>
<comment type="caution">
    <text evidence="2">The sequence shown here is derived from an EMBL/GenBank/DDBJ whole genome shotgun (WGS) entry which is preliminary data.</text>
</comment>
<proteinExistence type="predicted"/>
<dbReference type="EMBL" id="JARIHO010000099">
    <property type="protein sequence ID" value="KAJ7304727.1"/>
    <property type="molecule type" value="Genomic_DNA"/>
</dbReference>
<dbReference type="AlphaFoldDB" id="A0AAD6Z278"/>